<accession>A0A1W0E4P5</accession>
<dbReference type="InterPro" id="IPR028565">
    <property type="entry name" value="MHD"/>
</dbReference>
<evidence type="ECO:0000256" key="1">
    <source>
        <dbReference type="ARBA" id="ARBA00010516"/>
    </source>
</evidence>
<keyword evidence="7 8" id="KW-0968">Cytoplasmic vesicle</keyword>
<keyword evidence="11" id="KW-0732">Signal</keyword>
<keyword evidence="5 8" id="KW-0653">Protein transport</keyword>
<dbReference type="EMBL" id="MNPJ01000021">
    <property type="protein sequence ID" value="OQS54198.1"/>
    <property type="molecule type" value="Genomic_DNA"/>
</dbReference>
<protein>
    <recommendedName>
        <fullName evidence="8">Coatomer subunit delta</fullName>
    </recommendedName>
</protein>
<evidence type="ECO:0000256" key="5">
    <source>
        <dbReference type="ARBA" id="ARBA00022927"/>
    </source>
</evidence>
<keyword evidence="6 8" id="KW-0333">Golgi apparatus</keyword>
<dbReference type="GO" id="GO:0030126">
    <property type="term" value="C:COPI vesicle coat"/>
    <property type="evidence" value="ECO:0007669"/>
    <property type="project" value="UniProtKB-UniRule"/>
</dbReference>
<sequence>MFFFITLKMFVSLFVVNIETKEKVFRSSIKLNQSTINFYINEFINEELENEGTVCKERHKYVYTSMGPFYYVAQIDNFTFVSDALDAIRYIKNCAGCDFFEILFYIDNMLYDDGIIVDNVQMINTLESQNEELYKLMQADKKKEMHRRAKENRRKEMEEEMLRRYADAVMPDQHVLQANKPSAKPERKKKVIEKSDKPVLIILREKLNVVMDKENFVQTNQVNGEISMIISESAFLDLKLKMTGLGNNCKFSPYLDKNLLQKNILKFEKERQVGKNIPLLKWSGKLKELPINFEYWMDEDNGIFCSTLTFSATRRVKKFKVKLNKQNIKDINIEGEYNEDDEHVYLLSKYIEKGKSESFEVKYSAFDMNDLFPLEIQFSEGIESKIEIDKLLVADTETEEYEYRREIEIDKYEIHAE</sequence>
<evidence type="ECO:0000256" key="4">
    <source>
        <dbReference type="ARBA" id="ARBA00022892"/>
    </source>
</evidence>
<dbReference type="GO" id="GO:0051645">
    <property type="term" value="P:Golgi localization"/>
    <property type="evidence" value="ECO:0007669"/>
    <property type="project" value="TreeGrafter"/>
</dbReference>
<evidence type="ECO:0000256" key="11">
    <source>
        <dbReference type="SAM" id="SignalP"/>
    </source>
</evidence>
<feature type="chain" id="PRO_5012348070" description="Coatomer subunit delta" evidence="11">
    <location>
        <begin position="21"/>
        <end position="417"/>
    </location>
</feature>
<dbReference type="InterPro" id="IPR036168">
    <property type="entry name" value="AP2_Mu_C_sf"/>
</dbReference>
<comment type="similarity">
    <text evidence="1 8">Belongs to the adaptor complexes medium subunit family. Delta-COP subfamily.</text>
</comment>
<evidence type="ECO:0000256" key="8">
    <source>
        <dbReference type="RuleBase" id="RU364018"/>
    </source>
</evidence>
<comment type="subcellular location">
    <subcellularLocation>
        <location evidence="8 9">Cytoplasm</location>
    </subcellularLocation>
    <subcellularLocation>
        <location evidence="8 9">Cytoplasmic vesicle</location>
        <location evidence="8 9">COPI-coated vesicle membrane</location>
        <topology evidence="8 9">Peripheral membrane protein</topology>
        <orientation evidence="8 9">Cytoplasmic side</orientation>
    </subcellularLocation>
    <subcellularLocation>
        <location evidence="8 9">Golgi apparatus membrane</location>
        <topology evidence="8 9">Peripheral membrane protein</topology>
        <orientation evidence="8 9">Cytoplasmic side</orientation>
    </subcellularLocation>
</comment>
<keyword evidence="10" id="KW-0175">Coiled coil</keyword>
<evidence type="ECO:0000256" key="7">
    <source>
        <dbReference type="ARBA" id="ARBA00023329"/>
    </source>
</evidence>
<dbReference type="GO" id="GO:0006890">
    <property type="term" value="P:retrograde vesicle-mediated transport, Golgi to endoplasmic reticulum"/>
    <property type="evidence" value="ECO:0007669"/>
    <property type="project" value="UniProtKB-UniRule"/>
</dbReference>
<dbReference type="OrthoDB" id="10266042at2759"/>
<keyword evidence="3 8" id="KW-0963">Cytoplasm</keyword>
<dbReference type="PROSITE" id="PS51072">
    <property type="entry name" value="MHD"/>
    <property type="match status" value="1"/>
</dbReference>
<keyword evidence="14" id="KW-1185">Reference proteome</keyword>
<dbReference type="AlphaFoldDB" id="A0A1W0E4P5"/>
<comment type="function">
    <text evidence="8">The coatomer is a cytosolic protein complex that binds to dilysine motifs and reversibly associates with Golgi non-clathrin-coated vesicles, which further mediate biosynthetic protein transport from the ER, via the Golgi up to the trans Golgi network. Coatomer complex is required for budding from Golgi membranes, and is essential for the retrograde Golgi-to-ER transport of dilysine-tagged proteins.</text>
</comment>
<comment type="subunit">
    <text evidence="8">Oligomeric complex that consists of at least the alpha, beta, beta', gamma, delta, epsilon and zeta subunits.</text>
</comment>
<evidence type="ECO:0000256" key="10">
    <source>
        <dbReference type="SAM" id="Coils"/>
    </source>
</evidence>
<gene>
    <name evidence="13" type="ORF">EHP00_841</name>
</gene>
<reference evidence="13 14" key="1">
    <citation type="journal article" date="2017" name="Environ. Microbiol.">
        <title>Decay of the glycolytic pathway and adaptation to intranuclear parasitism within Enterocytozoonidae microsporidia.</title>
        <authorList>
            <person name="Wiredu Boakye D."/>
            <person name="Jaroenlak P."/>
            <person name="Prachumwat A."/>
            <person name="Williams T.A."/>
            <person name="Bateman K.S."/>
            <person name="Itsathitphaisarn O."/>
            <person name="Sritunyalucksana K."/>
            <person name="Paszkiewicz K.H."/>
            <person name="Moore K.A."/>
            <person name="Stentiford G.D."/>
            <person name="Williams B.A."/>
        </authorList>
    </citation>
    <scope>NUCLEOTIDE SEQUENCE [LARGE SCALE GENOMIC DNA]</scope>
    <source>
        <strain evidence="13 14">TH1</strain>
    </source>
</reference>
<dbReference type="PANTHER" id="PTHR10121:SF0">
    <property type="entry name" value="COATOMER SUBUNIT DELTA"/>
    <property type="match status" value="1"/>
</dbReference>
<evidence type="ECO:0000259" key="12">
    <source>
        <dbReference type="PROSITE" id="PS51072"/>
    </source>
</evidence>
<feature type="coiled-coil region" evidence="10">
    <location>
        <begin position="123"/>
        <end position="159"/>
    </location>
</feature>
<evidence type="ECO:0000256" key="6">
    <source>
        <dbReference type="ARBA" id="ARBA00023034"/>
    </source>
</evidence>
<dbReference type="InterPro" id="IPR027059">
    <property type="entry name" value="Coatomer_dsu"/>
</dbReference>
<dbReference type="STRING" id="646526.A0A1W0E4P5"/>
<evidence type="ECO:0000313" key="13">
    <source>
        <dbReference type="EMBL" id="OQS54198.1"/>
    </source>
</evidence>
<proteinExistence type="inferred from homology"/>
<keyword evidence="2 8" id="KW-0813">Transport</keyword>
<comment type="caution">
    <text evidence="13">The sequence shown here is derived from an EMBL/GenBank/DDBJ whole genome shotgun (WGS) entry which is preliminary data.</text>
</comment>
<keyword evidence="8" id="KW-0472">Membrane</keyword>
<feature type="domain" description="MHD" evidence="12">
    <location>
        <begin position="196"/>
        <end position="415"/>
    </location>
</feature>
<evidence type="ECO:0000256" key="3">
    <source>
        <dbReference type="ARBA" id="ARBA00022490"/>
    </source>
</evidence>
<dbReference type="Proteomes" id="UP000192758">
    <property type="component" value="Unassembled WGS sequence"/>
</dbReference>
<dbReference type="VEuPathDB" id="MicrosporidiaDB:EHP00_841"/>
<dbReference type="GO" id="GO:0015031">
    <property type="term" value="P:protein transport"/>
    <property type="evidence" value="ECO:0007669"/>
    <property type="project" value="UniProtKB-KW"/>
</dbReference>
<dbReference type="SUPFAM" id="SSF49447">
    <property type="entry name" value="Second domain of Mu2 adaptin subunit (ap50) of ap2 adaptor"/>
    <property type="match status" value="1"/>
</dbReference>
<feature type="signal peptide" evidence="11">
    <location>
        <begin position="1"/>
        <end position="20"/>
    </location>
</feature>
<dbReference type="GO" id="GO:0006888">
    <property type="term" value="P:endoplasmic reticulum to Golgi vesicle-mediated transport"/>
    <property type="evidence" value="ECO:0007669"/>
    <property type="project" value="TreeGrafter"/>
</dbReference>
<evidence type="ECO:0000313" key="14">
    <source>
        <dbReference type="Proteomes" id="UP000192758"/>
    </source>
</evidence>
<evidence type="ECO:0000256" key="9">
    <source>
        <dbReference type="RuleBase" id="RU366052"/>
    </source>
</evidence>
<organism evidence="13 14">
    <name type="scientific">Ecytonucleospora hepatopenaei</name>
    <dbReference type="NCBI Taxonomy" id="646526"/>
    <lineage>
        <taxon>Eukaryota</taxon>
        <taxon>Fungi</taxon>
        <taxon>Fungi incertae sedis</taxon>
        <taxon>Microsporidia</taxon>
        <taxon>Enterocytozoonidae</taxon>
        <taxon>Ecytonucleospora</taxon>
    </lineage>
</organism>
<name>A0A1W0E4P5_9MICR</name>
<dbReference type="PANTHER" id="PTHR10121">
    <property type="entry name" value="COATOMER SUBUNIT DELTA"/>
    <property type="match status" value="1"/>
</dbReference>
<evidence type="ECO:0000256" key="2">
    <source>
        <dbReference type="ARBA" id="ARBA00022448"/>
    </source>
</evidence>
<keyword evidence="4 8" id="KW-0931">ER-Golgi transport</keyword>
<dbReference type="GO" id="GO:0000139">
    <property type="term" value="C:Golgi membrane"/>
    <property type="evidence" value="ECO:0007669"/>
    <property type="project" value="UniProtKB-SubCell"/>
</dbReference>